<dbReference type="Proteomes" id="UP000831785">
    <property type="component" value="Chromosome"/>
</dbReference>
<organism evidence="1 2">
    <name type="scientific">Hymenobacter cellulosivorans</name>
    <dbReference type="NCBI Taxonomy" id="2932249"/>
    <lineage>
        <taxon>Bacteria</taxon>
        <taxon>Pseudomonadati</taxon>
        <taxon>Bacteroidota</taxon>
        <taxon>Cytophagia</taxon>
        <taxon>Cytophagales</taxon>
        <taxon>Hymenobacteraceae</taxon>
        <taxon>Hymenobacter</taxon>
    </lineage>
</organism>
<proteinExistence type="predicted"/>
<reference evidence="1 2" key="1">
    <citation type="submission" date="2022-04" db="EMBL/GenBank/DDBJ databases">
        <title>Hymenobacter sp. isolated from the air.</title>
        <authorList>
            <person name="Won M."/>
            <person name="Lee C.-M."/>
            <person name="Woen H.-Y."/>
            <person name="Kwon S.-W."/>
        </authorList>
    </citation>
    <scope>NUCLEOTIDE SEQUENCE [LARGE SCALE GENOMIC DNA]</scope>
    <source>
        <strain evidence="2">5116 S-27</strain>
    </source>
</reference>
<dbReference type="RefSeq" id="WP_244717765.1">
    <property type="nucleotide sequence ID" value="NZ_CP095049.1"/>
</dbReference>
<name>A0ABY4FAM0_9BACT</name>
<gene>
    <name evidence="1" type="ORF">MUN80_25390</name>
</gene>
<protein>
    <submittedName>
        <fullName evidence="1">Uncharacterized protein</fullName>
    </submittedName>
</protein>
<evidence type="ECO:0000313" key="1">
    <source>
        <dbReference type="EMBL" id="UOQ53058.1"/>
    </source>
</evidence>
<dbReference type="EMBL" id="CP095049">
    <property type="protein sequence ID" value="UOQ53058.1"/>
    <property type="molecule type" value="Genomic_DNA"/>
</dbReference>
<keyword evidence="2" id="KW-1185">Reference proteome</keyword>
<evidence type="ECO:0000313" key="2">
    <source>
        <dbReference type="Proteomes" id="UP000831785"/>
    </source>
</evidence>
<sequence length="127" mass="14228">MELSITNVDNISKPEIIYFYASEALNLKDYLLYDATFSDEDHPSNKGRHVFRFPTHALKKGDRIALEIGEGPRKGEPATITVGGTKGVKTHVFYWDRKAPIINNTGDKLTLVKIADDHVFTVPAVKK</sequence>
<accession>A0ABY4FAM0</accession>